<organism evidence="1 3">
    <name type="scientific">Halarchaeum rubridurum</name>
    <dbReference type="NCBI Taxonomy" id="489911"/>
    <lineage>
        <taxon>Archaea</taxon>
        <taxon>Methanobacteriati</taxon>
        <taxon>Methanobacteriota</taxon>
        <taxon>Stenosarchaea group</taxon>
        <taxon>Halobacteria</taxon>
        <taxon>Halobacteriales</taxon>
        <taxon>Halobacteriaceae</taxon>
    </lineage>
</organism>
<evidence type="ECO:0008006" key="4">
    <source>
        <dbReference type="Google" id="ProtNLM"/>
    </source>
</evidence>
<dbReference type="RefSeq" id="WP_209590243.1">
    <property type="nucleotide sequence ID" value="NZ_BMOO01000003.1"/>
</dbReference>
<proteinExistence type="predicted"/>
<dbReference type="Proteomes" id="UP000614609">
    <property type="component" value="Unassembled WGS sequence"/>
</dbReference>
<keyword evidence="3" id="KW-1185">Reference proteome</keyword>
<evidence type="ECO:0000313" key="1">
    <source>
        <dbReference type="EMBL" id="GGM66395.1"/>
    </source>
</evidence>
<name>A0A830FVE3_9EURY</name>
<evidence type="ECO:0000313" key="2">
    <source>
        <dbReference type="EMBL" id="MBP1953291.1"/>
    </source>
</evidence>
<protein>
    <recommendedName>
        <fullName evidence="4">Fido domain-containing protein</fullName>
    </recommendedName>
</protein>
<reference evidence="1" key="2">
    <citation type="submission" date="2020-09" db="EMBL/GenBank/DDBJ databases">
        <authorList>
            <person name="Sun Q."/>
            <person name="Ohkuma M."/>
        </authorList>
    </citation>
    <scope>NUCLEOTIDE SEQUENCE</scope>
    <source>
        <strain evidence="1">JCM 16108</strain>
    </source>
</reference>
<dbReference type="Proteomes" id="UP000765891">
    <property type="component" value="Unassembled WGS sequence"/>
</dbReference>
<comment type="caution">
    <text evidence="1">The sequence shown here is derived from an EMBL/GenBank/DDBJ whole genome shotgun (WGS) entry which is preliminary data.</text>
</comment>
<dbReference type="AlphaFoldDB" id="A0A830FVE3"/>
<reference evidence="1" key="1">
    <citation type="journal article" date="2014" name="Int. J. Syst. Evol. Microbiol.">
        <title>Complete genome sequence of Corynebacterium casei LMG S-19264T (=DSM 44701T), isolated from a smear-ripened cheese.</title>
        <authorList>
            <consortium name="US DOE Joint Genome Institute (JGI-PGF)"/>
            <person name="Walter F."/>
            <person name="Albersmeier A."/>
            <person name="Kalinowski J."/>
            <person name="Ruckert C."/>
        </authorList>
    </citation>
    <scope>NUCLEOTIDE SEQUENCE</scope>
    <source>
        <strain evidence="1">JCM 16108</strain>
    </source>
</reference>
<reference evidence="2" key="3">
    <citation type="submission" date="2021-03" db="EMBL/GenBank/DDBJ databases">
        <title>Genomic Encyclopedia of Type Strains, Phase IV (KMG-IV): sequencing the most valuable type-strain genomes for metagenomic binning, comparative biology and taxonomic classification.</title>
        <authorList>
            <person name="Goeker M."/>
        </authorList>
    </citation>
    <scope>NUCLEOTIDE SEQUENCE</scope>
    <source>
        <strain evidence="2">DSM 22443</strain>
    </source>
</reference>
<dbReference type="OrthoDB" id="270826at2157"/>
<gene>
    <name evidence="1" type="ORF">GCM10009017_15640</name>
    <name evidence="2" type="ORF">J2752_000172</name>
</gene>
<evidence type="ECO:0000313" key="3">
    <source>
        <dbReference type="Proteomes" id="UP000614609"/>
    </source>
</evidence>
<sequence length="169" mass="20309">MIGPARKPRIRDLSSIEPENFKFRNTEFLKGDTEYEQTGRESFRELRHQIWNVRNGDLQRVLDDFPTDDPLNEQCAGWMHAVVGKHFFPDANHRTAIALLRKLLRENDIAYGVWSIDRLREARKESHRVRREIEPIRLDTLYQKDELYGVWKRFFDDEMVTVDERIYET</sequence>
<accession>A0A830FVE3</accession>
<dbReference type="EMBL" id="JAGGKO010000001">
    <property type="protein sequence ID" value="MBP1953291.1"/>
    <property type="molecule type" value="Genomic_DNA"/>
</dbReference>
<dbReference type="EMBL" id="BMOO01000003">
    <property type="protein sequence ID" value="GGM66395.1"/>
    <property type="molecule type" value="Genomic_DNA"/>
</dbReference>